<dbReference type="OrthoDB" id="1688035at2759"/>
<reference evidence="1" key="1">
    <citation type="journal article" date="2022" name="Front. Genet.">
        <title>Chromosome-Scale Assembly of the Dendrobium nobile Genome Provides Insights Into the Molecular Mechanism of the Biosynthesis of the Medicinal Active Ingredient of Dendrobium.</title>
        <authorList>
            <person name="Xu Q."/>
            <person name="Niu S.-C."/>
            <person name="Li K.-L."/>
            <person name="Zheng P.-J."/>
            <person name="Zhang X.-J."/>
            <person name="Jia Y."/>
            <person name="Liu Y."/>
            <person name="Niu Y.-X."/>
            <person name="Yu L.-H."/>
            <person name="Chen D.-F."/>
            <person name="Zhang G.-Q."/>
        </authorList>
    </citation>
    <scope>NUCLEOTIDE SEQUENCE</scope>
    <source>
        <tissue evidence="1">Leaf</tissue>
    </source>
</reference>
<name>A0A8T3BZ01_DENNO</name>
<dbReference type="Proteomes" id="UP000829196">
    <property type="component" value="Unassembled WGS sequence"/>
</dbReference>
<gene>
    <name evidence="1" type="ORF">KFK09_004862</name>
</gene>
<keyword evidence="2" id="KW-1185">Reference proteome</keyword>
<accession>A0A8T3BZ01</accession>
<organism evidence="1 2">
    <name type="scientific">Dendrobium nobile</name>
    <name type="common">Orchid</name>
    <dbReference type="NCBI Taxonomy" id="94219"/>
    <lineage>
        <taxon>Eukaryota</taxon>
        <taxon>Viridiplantae</taxon>
        <taxon>Streptophyta</taxon>
        <taxon>Embryophyta</taxon>
        <taxon>Tracheophyta</taxon>
        <taxon>Spermatophyta</taxon>
        <taxon>Magnoliopsida</taxon>
        <taxon>Liliopsida</taxon>
        <taxon>Asparagales</taxon>
        <taxon>Orchidaceae</taxon>
        <taxon>Epidendroideae</taxon>
        <taxon>Malaxideae</taxon>
        <taxon>Dendrobiinae</taxon>
        <taxon>Dendrobium</taxon>
    </lineage>
</organism>
<protein>
    <submittedName>
        <fullName evidence="1">Uncharacterized protein</fullName>
    </submittedName>
</protein>
<dbReference type="EMBL" id="JAGYWB010000005">
    <property type="protein sequence ID" value="KAI0522483.1"/>
    <property type="molecule type" value="Genomic_DNA"/>
</dbReference>
<dbReference type="PANTHER" id="PTHR33168">
    <property type="entry name" value="STRESS INDUCED PROTEIN-RELATED"/>
    <property type="match status" value="1"/>
</dbReference>
<evidence type="ECO:0000313" key="1">
    <source>
        <dbReference type="EMBL" id="KAI0522483.1"/>
    </source>
</evidence>
<comment type="caution">
    <text evidence="1">The sequence shown here is derived from an EMBL/GenBank/DDBJ whole genome shotgun (WGS) entry which is preliminary data.</text>
</comment>
<sequence>MGCSLNLPRQRSCTYACLDFAGSCSARRRRLFNEYSYDQLDSLINLPETNSIFMAKLRWRALWRNIMREKRKFVKPVHVPYDPFSYAQNFDEGSAWVELENLSRSFSARFAVPSSRSQRVE</sequence>
<evidence type="ECO:0000313" key="2">
    <source>
        <dbReference type="Proteomes" id="UP000829196"/>
    </source>
</evidence>
<proteinExistence type="predicted"/>
<dbReference type="AlphaFoldDB" id="A0A8T3BZ01"/>